<feature type="domain" description="Carboxymuconolactone decarboxylase-like" evidence="1">
    <location>
        <begin position="27"/>
        <end position="109"/>
    </location>
</feature>
<sequence length="224" mass="24205">MFLAFLYLSLYKKSNINRLGEFSKLSPDVFNAFVTFDKKALGAGKLSSKLKELIATAVAHTTGCPYCIELHVKQAKNKETSKEEIAEAVMVATALKAGSALAHGVNALNAYDKTDDDELYRAAYFNRLKEFSQLNGDTFKAFIAFDQQAMKAGELSVKEKELIAIAVAHTTGCPYCIDIHTKGAKKAKATKEEVAESIMVATALKAGSALAHGVNALIAFDESI</sequence>
<dbReference type="NCBIfam" id="TIGR00778">
    <property type="entry name" value="ahpD_dom"/>
    <property type="match status" value="2"/>
</dbReference>
<comment type="caution">
    <text evidence="2">The sequence shown here is derived from an EMBL/GenBank/DDBJ whole genome shotgun (WGS) entry which is preliminary data.</text>
</comment>
<dbReference type="PANTHER" id="PTHR33930">
    <property type="entry name" value="ALKYL HYDROPEROXIDE REDUCTASE AHPD"/>
    <property type="match status" value="1"/>
</dbReference>
<dbReference type="InterPro" id="IPR004675">
    <property type="entry name" value="AhpD_core"/>
</dbReference>
<dbReference type="InterPro" id="IPR029032">
    <property type="entry name" value="AhpD-like"/>
</dbReference>
<dbReference type="InterPro" id="IPR003779">
    <property type="entry name" value="CMD-like"/>
</dbReference>
<organism evidence="2 3">
    <name type="scientific">Metabacillus bambusae</name>
    <dbReference type="NCBI Taxonomy" id="2795218"/>
    <lineage>
        <taxon>Bacteria</taxon>
        <taxon>Bacillati</taxon>
        <taxon>Bacillota</taxon>
        <taxon>Bacilli</taxon>
        <taxon>Bacillales</taxon>
        <taxon>Bacillaceae</taxon>
        <taxon>Metabacillus</taxon>
    </lineage>
</organism>
<evidence type="ECO:0000259" key="1">
    <source>
        <dbReference type="Pfam" id="PF02627"/>
    </source>
</evidence>
<proteinExistence type="predicted"/>
<gene>
    <name evidence="2" type="ORF">I7822_00715</name>
</gene>
<dbReference type="Gene3D" id="1.20.1290.10">
    <property type="entry name" value="AhpD-like"/>
    <property type="match status" value="2"/>
</dbReference>
<dbReference type="EMBL" id="JAGDEL010000001">
    <property type="protein sequence ID" value="MBO1510217.1"/>
    <property type="molecule type" value="Genomic_DNA"/>
</dbReference>
<dbReference type="SUPFAM" id="SSF69118">
    <property type="entry name" value="AhpD-like"/>
    <property type="match status" value="2"/>
</dbReference>
<keyword evidence="3" id="KW-1185">Reference proteome</keyword>
<reference evidence="2 3" key="1">
    <citation type="submission" date="2021-03" db="EMBL/GenBank/DDBJ databases">
        <title>Whole genome sequence of Metabacillus bambusae BG109.</title>
        <authorList>
            <person name="Jeong J.W."/>
        </authorList>
    </citation>
    <scope>NUCLEOTIDE SEQUENCE [LARGE SCALE GENOMIC DNA]</scope>
    <source>
        <strain evidence="2 3">BG109</strain>
    </source>
</reference>
<accession>A0ABS3MW27</accession>
<dbReference type="Pfam" id="PF02627">
    <property type="entry name" value="CMD"/>
    <property type="match status" value="2"/>
</dbReference>
<name>A0ABS3MW27_9BACI</name>
<feature type="domain" description="Carboxymuconolactone decarboxylase-like" evidence="1">
    <location>
        <begin position="137"/>
        <end position="217"/>
    </location>
</feature>
<protein>
    <submittedName>
        <fullName evidence="2">Carboxymuconolactone decarboxylase family protein</fullName>
    </submittedName>
</protein>
<evidence type="ECO:0000313" key="3">
    <source>
        <dbReference type="Proteomes" id="UP000663981"/>
    </source>
</evidence>
<dbReference type="Proteomes" id="UP000663981">
    <property type="component" value="Unassembled WGS sequence"/>
</dbReference>
<dbReference type="PANTHER" id="PTHR33930:SF8">
    <property type="entry name" value="4-CARBOXYMUCONOLACTONE DECARBOXYLASE"/>
    <property type="match status" value="1"/>
</dbReference>
<evidence type="ECO:0000313" key="2">
    <source>
        <dbReference type="EMBL" id="MBO1510217.1"/>
    </source>
</evidence>